<dbReference type="SUPFAM" id="SSF52172">
    <property type="entry name" value="CheY-like"/>
    <property type="match status" value="1"/>
</dbReference>
<gene>
    <name evidence="1" type="ORF">DJ017_17050</name>
</gene>
<proteinExistence type="predicted"/>
<dbReference type="EMBL" id="QFYQ01000001">
    <property type="protein sequence ID" value="RAK56095.1"/>
    <property type="molecule type" value="Genomic_DNA"/>
</dbReference>
<keyword evidence="2" id="KW-1185">Reference proteome</keyword>
<accession>A0A328AP04</accession>
<protein>
    <recommendedName>
        <fullName evidence="3">Response regulatory domain-containing protein</fullName>
    </recommendedName>
</protein>
<reference evidence="2" key="1">
    <citation type="submission" date="2018-05" db="EMBL/GenBank/DDBJ databases">
        <authorList>
            <person name="Li X."/>
        </authorList>
    </citation>
    <scope>NUCLEOTIDE SEQUENCE [LARGE SCALE GENOMIC DNA]</scope>
    <source>
        <strain evidence="2">LX32</strain>
    </source>
</reference>
<dbReference type="Proteomes" id="UP000249254">
    <property type="component" value="Unassembled WGS sequence"/>
</dbReference>
<comment type="caution">
    <text evidence="1">The sequence shown here is derived from an EMBL/GenBank/DDBJ whole genome shotgun (WGS) entry which is preliminary data.</text>
</comment>
<dbReference type="Gene3D" id="3.40.50.2300">
    <property type="match status" value="1"/>
</dbReference>
<dbReference type="AlphaFoldDB" id="A0A328AP04"/>
<name>A0A328AP04_9CAUL</name>
<organism evidence="1 2">
    <name type="scientific">Phenylobacterium soli</name>
    <dbReference type="NCBI Taxonomy" id="2170551"/>
    <lineage>
        <taxon>Bacteria</taxon>
        <taxon>Pseudomonadati</taxon>
        <taxon>Pseudomonadota</taxon>
        <taxon>Alphaproteobacteria</taxon>
        <taxon>Caulobacterales</taxon>
        <taxon>Caulobacteraceae</taxon>
        <taxon>Phenylobacterium</taxon>
    </lineage>
</organism>
<evidence type="ECO:0000313" key="2">
    <source>
        <dbReference type="Proteomes" id="UP000249254"/>
    </source>
</evidence>
<dbReference type="InterPro" id="IPR011006">
    <property type="entry name" value="CheY-like_superfamily"/>
</dbReference>
<evidence type="ECO:0008006" key="3">
    <source>
        <dbReference type="Google" id="ProtNLM"/>
    </source>
</evidence>
<dbReference type="RefSeq" id="WP_111529843.1">
    <property type="nucleotide sequence ID" value="NZ_JBHRSG010000003.1"/>
</dbReference>
<evidence type="ECO:0000313" key="1">
    <source>
        <dbReference type="EMBL" id="RAK56095.1"/>
    </source>
</evidence>
<sequence>MRRLNGERQAGERVLLLSDDDRRGELLRRLLFAAGLRVLPDAARASPALRSAPVTLVALDATAGAARARGLIGGLGRASGRPILVFAARGERAMVRTLLPAGPAAILEMPASPDQVRAGLRRLTQPALLL</sequence>